<evidence type="ECO:0000313" key="2">
    <source>
        <dbReference type="EMBL" id="SDD39218.1"/>
    </source>
</evidence>
<organism evidence="2 3">
    <name type="scientific">Prauserella marina</name>
    <dbReference type="NCBI Taxonomy" id="530584"/>
    <lineage>
        <taxon>Bacteria</taxon>
        <taxon>Bacillati</taxon>
        <taxon>Actinomycetota</taxon>
        <taxon>Actinomycetes</taxon>
        <taxon>Pseudonocardiales</taxon>
        <taxon>Pseudonocardiaceae</taxon>
        <taxon>Prauserella</taxon>
    </lineage>
</organism>
<protein>
    <submittedName>
        <fullName evidence="2">Uncharacterized protein</fullName>
    </submittedName>
</protein>
<evidence type="ECO:0000256" key="1">
    <source>
        <dbReference type="SAM" id="MobiDB-lite"/>
    </source>
</evidence>
<evidence type="ECO:0000313" key="3">
    <source>
        <dbReference type="Proteomes" id="UP000199494"/>
    </source>
</evidence>
<dbReference type="STRING" id="530584.SAMN05421630_1088"/>
<feature type="region of interest" description="Disordered" evidence="1">
    <location>
        <begin position="210"/>
        <end position="241"/>
    </location>
</feature>
<dbReference type="KEGG" id="pmad:BAY61_22460"/>
<gene>
    <name evidence="2" type="ORF">SAMN05421630_1088</name>
</gene>
<dbReference type="Proteomes" id="UP000199494">
    <property type="component" value="Unassembled WGS sequence"/>
</dbReference>
<accession>A0A222VUA0</accession>
<dbReference type="RefSeq" id="WP_091807549.1">
    <property type="nucleotide sequence ID" value="NZ_CP016353.1"/>
</dbReference>
<feature type="region of interest" description="Disordered" evidence="1">
    <location>
        <begin position="127"/>
        <end position="172"/>
    </location>
</feature>
<reference evidence="2 3" key="1">
    <citation type="submission" date="2016-10" db="EMBL/GenBank/DDBJ databases">
        <authorList>
            <person name="de Groot N.N."/>
        </authorList>
    </citation>
    <scope>NUCLEOTIDE SEQUENCE [LARGE SCALE GENOMIC DNA]</scope>
    <source>
        <strain evidence="2 3">CGMCC 4.5506</strain>
    </source>
</reference>
<proteinExistence type="predicted"/>
<dbReference type="EMBL" id="FMZE01000008">
    <property type="protein sequence ID" value="SDD39218.1"/>
    <property type="molecule type" value="Genomic_DNA"/>
</dbReference>
<keyword evidence="3" id="KW-1185">Reference proteome</keyword>
<name>A0A222VUA0_9PSEU</name>
<sequence>MSYINVDSASFDTSAEAVVDVAGEYATGTNTPSFGGGGDVVIGGQLNGTGDHTAISNGEFMPGLAAQEVVTENAGLWSNSAINTHQSIEALSAALFGIRDIFAGTDSASAGDVANAVNFMFTDPSATTPGGLPGYIDPEATTESMEESMENDSAEGAESGGDSSPAQLPTTTSTQVYDDAGCYLYTHHETTSPGADGSAGQHKIEYPDGSVDYYHTNADGERYGDFSVDPQDTITTGESMDEQTRLLDEALEEGLPEDIGN</sequence>
<feature type="compositionally biased region" description="Acidic residues" evidence="1">
    <location>
        <begin position="144"/>
        <end position="155"/>
    </location>
</feature>
<dbReference type="AlphaFoldDB" id="A0A222VUA0"/>